<feature type="region of interest" description="Disordered" evidence="1">
    <location>
        <begin position="328"/>
        <end position="434"/>
    </location>
</feature>
<feature type="compositionally biased region" description="Basic and acidic residues" evidence="1">
    <location>
        <begin position="74"/>
        <end position="86"/>
    </location>
</feature>
<dbReference type="Proteomes" id="UP000092583">
    <property type="component" value="Unassembled WGS sequence"/>
</dbReference>
<evidence type="ECO:0000313" key="2">
    <source>
        <dbReference type="EMBL" id="OCF61188.1"/>
    </source>
</evidence>
<dbReference type="EMBL" id="KI669459">
    <property type="protein sequence ID" value="OCF61188.1"/>
    <property type="molecule type" value="Genomic_DNA"/>
</dbReference>
<organism evidence="2 3">
    <name type="scientific">Kwoniella mangroviensis CBS 10435</name>
    <dbReference type="NCBI Taxonomy" id="1331196"/>
    <lineage>
        <taxon>Eukaryota</taxon>
        <taxon>Fungi</taxon>
        <taxon>Dikarya</taxon>
        <taxon>Basidiomycota</taxon>
        <taxon>Agaricomycotina</taxon>
        <taxon>Tremellomycetes</taxon>
        <taxon>Tremellales</taxon>
        <taxon>Cryptococcaceae</taxon>
        <taxon>Kwoniella</taxon>
    </lineage>
</organism>
<feature type="compositionally biased region" description="Basic and acidic residues" evidence="1">
    <location>
        <begin position="45"/>
        <end position="54"/>
    </location>
</feature>
<accession>A0A1B9J081</accession>
<dbReference type="OrthoDB" id="2565329at2759"/>
<sequence>MAKKKSTEGAIAIQPSAGKKLTFDDVDDDTIDQVNGTTSSPRRQVIHEDEKAGDWTDEDSDDDDAPEAVGMSRAMEEEKKIADREAALNATRKAAAKARSQAISQAKAESSTKGKGKGKNVPNPPKSKSQKIRRPTPDSESEEEEEDEDEETKRLRSRMEAAMAQASNDDSELDYDDDEDQDDDEEEASEDQDEEEEEEDQQSFHTDSEDEEGDPEEGDETDDSEDLSTVKIDESLRGKFAAMQAMMEAAESRAKGSTSTGGPSNAKKVEKKRKVNQADSESSDSASGSESSGEPQEEDDETQWDLIPGAPKPLSKAVLARAAELEKAKKENNQLKVEELNKQIQDDGKRSKKRRKGIKEKTEKKISDQTTLQILPPTFNPSTTSLPPLIVPRRKASARPAGKASKDKFMKRAMNNSGVVPGRGMIDGRRKIVG</sequence>
<evidence type="ECO:0000313" key="3">
    <source>
        <dbReference type="Proteomes" id="UP000092583"/>
    </source>
</evidence>
<proteinExistence type="predicted"/>
<reference evidence="2 3" key="1">
    <citation type="submission" date="2013-07" db="EMBL/GenBank/DDBJ databases">
        <title>The Genome Sequence of Kwoniella mangroviensis CBS10435.</title>
        <authorList>
            <consortium name="The Broad Institute Genome Sequencing Platform"/>
            <person name="Cuomo C."/>
            <person name="Litvintseva A."/>
            <person name="Chen Y."/>
            <person name="Heitman J."/>
            <person name="Sun S."/>
            <person name="Springer D."/>
            <person name="Dromer F."/>
            <person name="Young S.K."/>
            <person name="Zeng Q."/>
            <person name="Gargeya S."/>
            <person name="Fitzgerald M."/>
            <person name="Abouelleil A."/>
            <person name="Alvarado L."/>
            <person name="Berlin A.M."/>
            <person name="Chapman S.B."/>
            <person name="Dewar J."/>
            <person name="Goldberg J."/>
            <person name="Griggs A."/>
            <person name="Gujja S."/>
            <person name="Hansen M."/>
            <person name="Howarth C."/>
            <person name="Imamovic A."/>
            <person name="Larimer J."/>
            <person name="McCowan C."/>
            <person name="Murphy C."/>
            <person name="Pearson M."/>
            <person name="Priest M."/>
            <person name="Roberts A."/>
            <person name="Saif S."/>
            <person name="Shea T."/>
            <person name="Sykes S."/>
            <person name="Wortman J."/>
            <person name="Nusbaum C."/>
            <person name="Birren B."/>
        </authorList>
    </citation>
    <scope>NUCLEOTIDE SEQUENCE [LARGE SCALE GENOMIC DNA]</scope>
    <source>
        <strain evidence="2 3">CBS 10435</strain>
    </source>
</reference>
<feature type="compositionally biased region" description="Acidic residues" evidence="1">
    <location>
        <begin position="208"/>
        <end position="226"/>
    </location>
</feature>
<name>A0A1B9J081_9TREE</name>
<dbReference type="AlphaFoldDB" id="A0A1B9J081"/>
<protein>
    <submittedName>
        <fullName evidence="2">Uncharacterized protein</fullName>
    </submittedName>
</protein>
<feature type="compositionally biased region" description="Low complexity" evidence="1">
    <location>
        <begin position="87"/>
        <end position="108"/>
    </location>
</feature>
<feature type="region of interest" description="Disordered" evidence="1">
    <location>
        <begin position="1"/>
        <end position="315"/>
    </location>
</feature>
<keyword evidence="3" id="KW-1185">Reference proteome</keyword>
<feature type="compositionally biased region" description="Low complexity" evidence="1">
    <location>
        <begin position="277"/>
        <end position="294"/>
    </location>
</feature>
<evidence type="ECO:0000256" key="1">
    <source>
        <dbReference type="SAM" id="MobiDB-lite"/>
    </source>
</evidence>
<feature type="compositionally biased region" description="Acidic residues" evidence="1">
    <location>
        <begin position="169"/>
        <end position="201"/>
    </location>
</feature>
<gene>
    <name evidence="2" type="ORF">L486_00833</name>
</gene>
<feature type="compositionally biased region" description="Acidic residues" evidence="1">
    <location>
        <begin position="139"/>
        <end position="150"/>
    </location>
</feature>
<feature type="compositionally biased region" description="Polar residues" evidence="1">
    <location>
        <begin position="33"/>
        <end position="42"/>
    </location>
</feature>
<feature type="compositionally biased region" description="Acidic residues" evidence="1">
    <location>
        <begin position="55"/>
        <end position="66"/>
    </location>
</feature>
<feature type="compositionally biased region" description="Basic and acidic residues" evidence="1">
    <location>
        <begin position="328"/>
        <end position="349"/>
    </location>
</feature>
<reference evidence="3" key="2">
    <citation type="submission" date="2013-12" db="EMBL/GenBank/DDBJ databases">
        <title>Evolution of pathogenesis and genome organization in the Tremellales.</title>
        <authorList>
            <person name="Cuomo C."/>
            <person name="Litvintseva A."/>
            <person name="Heitman J."/>
            <person name="Chen Y."/>
            <person name="Sun S."/>
            <person name="Springer D."/>
            <person name="Dromer F."/>
            <person name="Young S."/>
            <person name="Zeng Q."/>
            <person name="Chapman S."/>
            <person name="Gujja S."/>
            <person name="Saif S."/>
            <person name="Birren B."/>
        </authorList>
    </citation>
    <scope>NUCLEOTIDE SEQUENCE [LARGE SCALE GENOMIC DNA]</scope>
    <source>
        <strain evidence="3">CBS 10435</strain>
    </source>
</reference>
<dbReference type="STRING" id="1331196.A0A1B9J081"/>